<dbReference type="EMBL" id="PECL01000010">
    <property type="protein sequence ID" value="TEA02450.1"/>
    <property type="molecule type" value="Genomic_DNA"/>
</dbReference>
<sequence length="357" mass="38907">MLYAADAGLDKRSWRILGTVKWGRGRAWTIFATAVILLAAGCAPQRTEESQQISTEIGTLPGVTQTTHDYANVFTKGQRFGLTVTVVPAVTAEQVTAIWDLFTKRVREVGFSQHDVTLTVVTPCATQDTTSGCSKVTAAVDPDAKHQPSPPFTEWVRLRQLPNIGGVDMSAAYSGPAPRVTMDVAVKGRQTGTPVDYRDITAAFRQIAGDFASLSGAAWRVGPVVGVYPALATERGFPDISAVVLWERLNAVAPTSSRFTSRSAHKDQKDVQYSTARHYLNTTYAEMPTASEAQLRDIARQQLELLKQFGQPGIYELHANKASVTVWLGGCMGEMPPSQRTSAVEEELRGKYETCPR</sequence>
<dbReference type="AlphaFoldDB" id="A0A4R8SRP4"/>
<dbReference type="Proteomes" id="UP000294604">
    <property type="component" value="Unassembled WGS sequence"/>
</dbReference>
<evidence type="ECO:0000313" key="1">
    <source>
        <dbReference type="EMBL" id="TEA02450.1"/>
    </source>
</evidence>
<gene>
    <name evidence="1" type="ORF">CCUG60884_03583</name>
</gene>
<proteinExistence type="predicted"/>
<name>A0A4R8SRP4_9MYCO</name>
<comment type="caution">
    <text evidence="1">The sequence shown here is derived from an EMBL/GenBank/DDBJ whole genome shotgun (WGS) entry which is preliminary data.</text>
</comment>
<protein>
    <submittedName>
        <fullName evidence="1">Uncharacterized protein</fullName>
    </submittedName>
</protein>
<reference evidence="1 2" key="1">
    <citation type="journal article" date="2019" name="Sci. Rep.">
        <title>Extended insight into the Mycobacterium chelonae-abscessus complex through whole genome sequencing of Mycobacterium salmoniphilum outbreak and Mycobacterium salmoniphilum-like strains.</title>
        <authorList>
            <person name="Behra P.R.K."/>
            <person name="Das S."/>
            <person name="Pettersson B.M.F."/>
            <person name="Shirreff L."/>
            <person name="DuCote T."/>
            <person name="Jacobsson K.G."/>
            <person name="Ennis D.G."/>
            <person name="Kirsebom L.A."/>
        </authorList>
    </citation>
    <scope>NUCLEOTIDE SEQUENCE [LARGE SCALE GENOMIC DNA]</scope>
    <source>
        <strain evidence="1 2">CCUG 60884</strain>
    </source>
</reference>
<evidence type="ECO:0000313" key="2">
    <source>
        <dbReference type="Proteomes" id="UP000294604"/>
    </source>
</evidence>
<accession>A0A4R8SRP4</accession>
<organism evidence="1 2">
    <name type="scientific">Mycobacteroides salmoniphilum</name>
    <dbReference type="NCBI Taxonomy" id="404941"/>
    <lineage>
        <taxon>Bacteria</taxon>
        <taxon>Bacillati</taxon>
        <taxon>Actinomycetota</taxon>
        <taxon>Actinomycetes</taxon>
        <taxon>Mycobacteriales</taxon>
        <taxon>Mycobacteriaceae</taxon>
        <taxon>Mycobacteroides</taxon>
    </lineage>
</organism>